<comment type="caution">
    <text evidence="2">The sequence shown here is derived from an EMBL/GenBank/DDBJ whole genome shotgun (WGS) entry which is preliminary data.</text>
</comment>
<protein>
    <submittedName>
        <fullName evidence="2">Uncharacterized protein</fullName>
    </submittedName>
</protein>
<keyword evidence="3" id="KW-1185">Reference proteome</keyword>
<feature type="transmembrane region" description="Helical" evidence="1">
    <location>
        <begin position="21"/>
        <end position="42"/>
    </location>
</feature>
<dbReference type="RefSeq" id="WP_334468288.1">
    <property type="nucleotide sequence ID" value="NZ_BAABCB010000007.1"/>
</dbReference>
<gene>
    <name evidence="2" type="ORF">GCM10022292_10620</name>
</gene>
<proteinExistence type="predicted"/>
<evidence type="ECO:0000313" key="2">
    <source>
        <dbReference type="EMBL" id="GAA4241999.1"/>
    </source>
</evidence>
<dbReference type="Pfam" id="PF19578">
    <property type="entry name" value="DUF6090"/>
    <property type="match status" value="1"/>
</dbReference>
<evidence type="ECO:0000313" key="3">
    <source>
        <dbReference type="Proteomes" id="UP001501682"/>
    </source>
</evidence>
<evidence type="ECO:0000256" key="1">
    <source>
        <dbReference type="SAM" id="Phobius"/>
    </source>
</evidence>
<sequence length="245" mass="28693">MIKFFRKIRFNLLKSGKTSKYLKYAIGEIVLVVIGILIALQINNWNQERQLQNEEKIILKNIHTEFLENKVALKLGVEENNQGCKASIALMNLVGQKREHILQHNLDSLMYVMLETGSFRPSENTISDLLQSGKLQLLQNEDLKNLLYKWTRTLKKTDVSYSRVELKIDNELIPYLSKHYSMKDIDTHGVLQWKSKTLLNIDKLYIFEDIQFENIMDDYLYRVKSASNNLKQLEIIIDAIIKETE</sequence>
<dbReference type="Proteomes" id="UP001501682">
    <property type="component" value="Unassembled WGS sequence"/>
</dbReference>
<keyword evidence="1" id="KW-0812">Transmembrane</keyword>
<organism evidence="2 3">
    <name type="scientific">Winogradskyella damuponensis</name>
    <dbReference type="NCBI Taxonomy" id="943939"/>
    <lineage>
        <taxon>Bacteria</taxon>
        <taxon>Pseudomonadati</taxon>
        <taxon>Bacteroidota</taxon>
        <taxon>Flavobacteriia</taxon>
        <taxon>Flavobacteriales</taxon>
        <taxon>Flavobacteriaceae</taxon>
        <taxon>Winogradskyella</taxon>
    </lineage>
</organism>
<accession>A0ABP8CQD5</accession>
<dbReference type="EMBL" id="BAABCB010000007">
    <property type="protein sequence ID" value="GAA4241999.1"/>
    <property type="molecule type" value="Genomic_DNA"/>
</dbReference>
<dbReference type="InterPro" id="IPR045749">
    <property type="entry name" value="DUF6090"/>
</dbReference>
<reference evidence="3" key="1">
    <citation type="journal article" date="2019" name="Int. J. Syst. Evol. Microbiol.">
        <title>The Global Catalogue of Microorganisms (GCM) 10K type strain sequencing project: providing services to taxonomists for standard genome sequencing and annotation.</title>
        <authorList>
            <consortium name="The Broad Institute Genomics Platform"/>
            <consortium name="The Broad Institute Genome Sequencing Center for Infectious Disease"/>
            <person name="Wu L."/>
            <person name="Ma J."/>
        </authorList>
    </citation>
    <scope>NUCLEOTIDE SEQUENCE [LARGE SCALE GENOMIC DNA]</scope>
    <source>
        <strain evidence="3">JCM 17633</strain>
    </source>
</reference>
<keyword evidence="1" id="KW-1133">Transmembrane helix</keyword>
<keyword evidence="1" id="KW-0472">Membrane</keyword>
<name>A0ABP8CQD5_9FLAO</name>